<dbReference type="PANTHER" id="PTHR34235">
    <property type="entry name" value="SLR1203 PROTEIN-RELATED"/>
    <property type="match status" value="1"/>
</dbReference>
<dbReference type="EMBL" id="AP024145">
    <property type="protein sequence ID" value="BCM85424.1"/>
    <property type="molecule type" value="Genomic_DNA"/>
</dbReference>
<evidence type="ECO:0008006" key="3">
    <source>
        <dbReference type="Google" id="ProtNLM"/>
    </source>
</evidence>
<reference evidence="1" key="1">
    <citation type="submission" date="2020-11" db="EMBL/GenBank/DDBJ databases">
        <title>Complete genome sequence of a novel pathogenic Methylobacterium strain isolated from rice in Vietnam.</title>
        <authorList>
            <person name="Lai K."/>
            <person name="Okazaki S."/>
            <person name="Higashi K."/>
            <person name="Mori H."/>
            <person name="Toyoda A."/>
            <person name="Kurokawa K."/>
        </authorList>
    </citation>
    <scope>NUCLEOTIDE SEQUENCE</scope>
    <source>
        <strain evidence="1">VL1</strain>
    </source>
</reference>
<sequence>MPKLAERAAPEAGTAYDTDFHRWTREQAQALATRNLAHLDIANLLDEVESVGRSQRTALASHLCVLLVHLLKLRVQPQRATPSWRHTLKAQRAAIARLIARNPSLRAYPAAILDETYRDAVRDAAGETRLDPRLFPPASPFTLDQILDPDFEP</sequence>
<dbReference type="AlphaFoldDB" id="A0A8H8WW19"/>
<dbReference type="Pfam" id="PF01724">
    <property type="entry name" value="DUF29"/>
    <property type="match status" value="1"/>
</dbReference>
<evidence type="ECO:0000313" key="2">
    <source>
        <dbReference type="Proteomes" id="UP000663508"/>
    </source>
</evidence>
<gene>
    <name evidence="1" type="ORF">mvi_38850</name>
</gene>
<name>A0A8H8WW19_9HYPH</name>
<dbReference type="InterPro" id="IPR002636">
    <property type="entry name" value="DUF29"/>
</dbReference>
<proteinExistence type="predicted"/>
<dbReference type="Gene3D" id="1.20.1220.20">
    <property type="entry name" value="Uncharcterised protein PF01724"/>
    <property type="match status" value="1"/>
</dbReference>
<protein>
    <recommendedName>
        <fullName evidence="3">DUF29 domain-containing protein</fullName>
    </recommendedName>
</protein>
<dbReference type="KEGG" id="mind:mvi_38850"/>
<accession>A0A8H8WW19</accession>
<evidence type="ECO:0000313" key="1">
    <source>
        <dbReference type="EMBL" id="BCM85424.1"/>
    </source>
</evidence>
<dbReference type="Proteomes" id="UP000663508">
    <property type="component" value="Chromosome"/>
</dbReference>
<dbReference type="RefSeq" id="WP_207178370.1">
    <property type="nucleotide sequence ID" value="NZ_AP024145.1"/>
</dbReference>
<organism evidence="1 2">
    <name type="scientific">Methylobacterium indicum</name>
    <dbReference type="NCBI Taxonomy" id="1775910"/>
    <lineage>
        <taxon>Bacteria</taxon>
        <taxon>Pseudomonadati</taxon>
        <taxon>Pseudomonadota</taxon>
        <taxon>Alphaproteobacteria</taxon>
        <taxon>Hyphomicrobiales</taxon>
        <taxon>Methylobacteriaceae</taxon>
        <taxon>Methylobacterium</taxon>
    </lineage>
</organism>